<proteinExistence type="predicted"/>
<sequence>MISPPQRYNLLIQRRQLATRLELWRGCFMRAALSVFYRVAALKVTERTVCDLSVSENTRTTKKRNLRVDILAVLERIRKTAVLDAVGKENYR</sequence>
<keyword evidence="2" id="KW-1185">Reference proteome</keyword>
<gene>
    <name evidence="1" type="primary">Necator_chrIV.g13402</name>
    <name evidence="1" type="ORF">RB195_000111</name>
</gene>
<evidence type="ECO:0000313" key="2">
    <source>
        <dbReference type="Proteomes" id="UP001303046"/>
    </source>
</evidence>
<name>A0ABR1D801_NECAM</name>
<accession>A0ABR1D801</accession>
<organism evidence="1 2">
    <name type="scientific">Necator americanus</name>
    <name type="common">Human hookworm</name>
    <dbReference type="NCBI Taxonomy" id="51031"/>
    <lineage>
        <taxon>Eukaryota</taxon>
        <taxon>Metazoa</taxon>
        <taxon>Ecdysozoa</taxon>
        <taxon>Nematoda</taxon>
        <taxon>Chromadorea</taxon>
        <taxon>Rhabditida</taxon>
        <taxon>Rhabditina</taxon>
        <taxon>Rhabditomorpha</taxon>
        <taxon>Strongyloidea</taxon>
        <taxon>Ancylostomatidae</taxon>
        <taxon>Bunostominae</taxon>
        <taxon>Necator</taxon>
    </lineage>
</organism>
<dbReference type="Proteomes" id="UP001303046">
    <property type="component" value="Unassembled WGS sequence"/>
</dbReference>
<protein>
    <submittedName>
        <fullName evidence="1">Uncharacterized protein</fullName>
    </submittedName>
</protein>
<reference evidence="1 2" key="1">
    <citation type="submission" date="2023-08" db="EMBL/GenBank/DDBJ databases">
        <title>A Necator americanus chromosomal reference genome.</title>
        <authorList>
            <person name="Ilik V."/>
            <person name="Petrzelkova K.J."/>
            <person name="Pardy F."/>
            <person name="Fuh T."/>
            <person name="Niatou-Singa F.S."/>
            <person name="Gouil Q."/>
            <person name="Baker L."/>
            <person name="Ritchie M.E."/>
            <person name="Jex A.R."/>
            <person name="Gazzola D."/>
            <person name="Li H."/>
            <person name="Toshio Fujiwara R."/>
            <person name="Zhan B."/>
            <person name="Aroian R.V."/>
            <person name="Pafco B."/>
            <person name="Schwarz E.M."/>
        </authorList>
    </citation>
    <scope>NUCLEOTIDE SEQUENCE [LARGE SCALE GENOMIC DNA]</scope>
    <source>
        <strain evidence="1 2">Aroian</strain>
        <tissue evidence="1">Whole animal</tissue>
    </source>
</reference>
<comment type="caution">
    <text evidence="1">The sequence shown here is derived from an EMBL/GenBank/DDBJ whole genome shotgun (WGS) entry which is preliminary data.</text>
</comment>
<evidence type="ECO:0000313" key="1">
    <source>
        <dbReference type="EMBL" id="KAK6746638.1"/>
    </source>
</evidence>
<dbReference type="EMBL" id="JAVFWL010000004">
    <property type="protein sequence ID" value="KAK6746638.1"/>
    <property type="molecule type" value="Genomic_DNA"/>
</dbReference>